<dbReference type="Pfam" id="PF00787">
    <property type="entry name" value="PX"/>
    <property type="match status" value="1"/>
</dbReference>
<feature type="coiled-coil region" evidence="3">
    <location>
        <begin position="995"/>
        <end position="1022"/>
    </location>
</feature>
<accession>A0A7J6LNS9</accession>
<organism evidence="7 8">
    <name type="scientific">Perkinsus chesapeaki</name>
    <name type="common">Clam parasite</name>
    <name type="synonym">Perkinsus andrewsi</name>
    <dbReference type="NCBI Taxonomy" id="330153"/>
    <lineage>
        <taxon>Eukaryota</taxon>
        <taxon>Sar</taxon>
        <taxon>Alveolata</taxon>
        <taxon>Perkinsozoa</taxon>
        <taxon>Perkinsea</taxon>
        <taxon>Perkinsida</taxon>
        <taxon>Perkinsidae</taxon>
        <taxon>Perkinsus</taxon>
    </lineage>
</organism>
<evidence type="ECO:0000256" key="3">
    <source>
        <dbReference type="SAM" id="Coils"/>
    </source>
</evidence>
<dbReference type="InterPro" id="IPR036871">
    <property type="entry name" value="PX_dom_sf"/>
</dbReference>
<feature type="signal peptide" evidence="5">
    <location>
        <begin position="1"/>
        <end position="26"/>
    </location>
</feature>
<dbReference type="Gene3D" id="3.30.1520.10">
    <property type="entry name" value="Phox-like domain"/>
    <property type="match status" value="1"/>
</dbReference>
<dbReference type="Proteomes" id="UP000591131">
    <property type="component" value="Unassembled WGS sequence"/>
</dbReference>
<name>A0A7J6LNS9_PERCH</name>
<evidence type="ECO:0000256" key="4">
    <source>
        <dbReference type="SAM" id="MobiDB-lite"/>
    </source>
</evidence>
<dbReference type="CDD" id="cd06093">
    <property type="entry name" value="PX_domain"/>
    <property type="match status" value="1"/>
</dbReference>
<feature type="chain" id="PRO_5029908759" description="PX domain-containing protein" evidence="5">
    <location>
        <begin position="27"/>
        <end position="1028"/>
    </location>
</feature>
<dbReference type="PANTHER" id="PTHR22999:SF23">
    <property type="entry name" value="SORTING NEXIN-16"/>
    <property type="match status" value="1"/>
</dbReference>
<dbReference type="PROSITE" id="PS50195">
    <property type="entry name" value="PX"/>
    <property type="match status" value="1"/>
</dbReference>
<comment type="subcellular location">
    <subcellularLocation>
        <location evidence="1">Cytoplasm</location>
    </subcellularLocation>
</comment>
<keyword evidence="2" id="KW-0963">Cytoplasm</keyword>
<dbReference type="InterPro" id="IPR051837">
    <property type="entry name" value="SortingNexin/PXDomain-PKLike"/>
</dbReference>
<proteinExistence type="predicted"/>
<evidence type="ECO:0000256" key="5">
    <source>
        <dbReference type="SAM" id="SignalP"/>
    </source>
</evidence>
<keyword evidence="8" id="KW-1185">Reference proteome</keyword>
<feature type="coiled-coil region" evidence="3">
    <location>
        <begin position="803"/>
        <end position="858"/>
    </location>
</feature>
<dbReference type="PANTHER" id="PTHR22999">
    <property type="entry name" value="PX SERINE/THREONINE KINASE PXK"/>
    <property type="match status" value="1"/>
</dbReference>
<dbReference type="GO" id="GO:0035091">
    <property type="term" value="F:phosphatidylinositol binding"/>
    <property type="evidence" value="ECO:0007669"/>
    <property type="project" value="InterPro"/>
</dbReference>
<evidence type="ECO:0000256" key="1">
    <source>
        <dbReference type="ARBA" id="ARBA00004496"/>
    </source>
</evidence>
<feature type="region of interest" description="Disordered" evidence="4">
    <location>
        <begin position="142"/>
        <end position="163"/>
    </location>
</feature>
<keyword evidence="5" id="KW-0732">Signal</keyword>
<evidence type="ECO:0000313" key="7">
    <source>
        <dbReference type="EMBL" id="KAF4660945.1"/>
    </source>
</evidence>
<dbReference type="SMART" id="SM00312">
    <property type="entry name" value="PX"/>
    <property type="match status" value="1"/>
</dbReference>
<dbReference type="InterPro" id="IPR001683">
    <property type="entry name" value="PX_dom"/>
</dbReference>
<evidence type="ECO:0000259" key="6">
    <source>
        <dbReference type="PROSITE" id="PS50195"/>
    </source>
</evidence>
<sequence>MLRPTFLFLAVLAAAALLECSGLASSTVHNGKSSKGILKRKSASPPSSRKVTFAEPEPEEGITRPLAHLTFDEELDDDRLDWTEDDTSECYMEGDTRFMEVHYVGELPVRKICTDTKPRLGRCDKEVTNMIIDNIGHMFKNKNIQTGKDHRRERASNSSASSQRVLGITVTHANAETTPVWYTLAISGPGGVMQWTVRRRYSQFHSLHRAISHLLDGCSVRLPPKRYLPWRAHDAAIVEVRRQGLERYLRQVITIKKVYEDNQVWHFLEAPCVEICIIARYAWSKEAQYLPLLCPLSLQPTFAASVALCRPVLRALLEHVRSGQDHMVTGFALAVLGQISSQSGRAISEEGGIGVLIGALSQESALVEATNVLLATVRSHPAAVFVYFQVDAGILELIEMLSGYTANPRLSLCIACMLMIAMAADPDLEIALTDRQSSGLQLIEALMAVNDVATTSITSLMISILLRHENETLTPHGDRLRETLASELDRVNRAIGSTDDELRLFEALDAVFDERSAKPIRLLLNDHDVIASLTCKLLTVYFRGPLIDFAVETASDEADATISRCKGQQLYDAVLGQLCWLIDNHNSVEASETLLACQGWCDDKGLTEHAAETRIKCVELACGETLSERHEQLIGISKDCHLTVKAKENDVKQRGPAREGLDEDAVSRLVTVFDSLATAQARLVDSWDKASTSAHESRKETDKLLLTRKKLLSTAGSLRRKDVSSLAHTCAEVKESQAAVVKAEDHLAKCTSAMVDAKRILDITHQASVTSAELQSRATARLADIEGKLLIAKERLASVPTKRARSLKTLEALQREAEAAKDASRCARAEAGKARNAAERAANELRDAEAARDTIAELHCACSAAETPEGIISVWERVPDWLTSESSLGAPTDSEELDTRMRELRLIIDCKVLTLREGADGAEEQFAKAESLAVHAAEEEKALIERCAALETEVANISDTTIIQRKVEELEEAKKKQIVDVEHCKGDRATRAFELSEQKARVAVAQTKIEEAVERLRAAESDRNSKVG</sequence>
<reference evidence="7 8" key="1">
    <citation type="submission" date="2020-04" db="EMBL/GenBank/DDBJ databases">
        <title>Perkinsus chesapeaki whole genome sequence.</title>
        <authorList>
            <person name="Bogema D.R."/>
        </authorList>
    </citation>
    <scope>NUCLEOTIDE SEQUENCE [LARGE SCALE GENOMIC DNA]</scope>
    <source>
        <strain evidence="7">ATCC PRA-425</strain>
    </source>
</reference>
<feature type="domain" description="PX" evidence="6">
    <location>
        <begin position="160"/>
        <end position="275"/>
    </location>
</feature>
<gene>
    <name evidence="7" type="ORF">FOL47_006896</name>
</gene>
<protein>
    <recommendedName>
        <fullName evidence="6">PX domain-containing protein</fullName>
    </recommendedName>
</protein>
<comment type="caution">
    <text evidence="7">The sequence shown here is derived from an EMBL/GenBank/DDBJ whole genome shotgun (WGS) entry which is preliminary data.</text>
</comment>
<evidence type="ECO:0000256" key="2">
    <source>
        <dbReference type="ARBA" id="ARBA00022490"/>
    </source>
</evidence>
<dbReference type="OrthoDB" id="445414at2759"/>
<dbReference type="EMBL" id="JAAPAO010000395">
    <property type="protein sequence ID" value="KAF4660945.1"/>
    <property type="molecule type" value="Genomic_DNA"/>
</dbReference>
<dbReference type="SUPFAM" id="SSF64268">
    <property type="entry name" value="PX domain"/>
    <property type="match status" value="1"/>
</dbReference>
<evidence type="ECO:0000313" key="8">
    <source>
        <dbReference type="Proteomes" id="UP000591131"/>
    </source>
</evidence>
<keyword evidence="3" id="KW-0175">Coiled coil</keyword>
<dbReference type="GO" id="GO:0005737">
    <property type="term" value="C:cytoplasm"/>
    <property type="evidence" value="ECO:0007669"/>
    <property type="project" value="UniProtKB-SubCell"/>
</dbReference>
<feature type="region of interest" description="Disordered" evidence="4">
    <location>
        <begin position="26"/>
        <end position="60"/>
    </location>
</feature>
<dbReference type="AlphaFoldDB" id="A0A7J6LNS9"/>